<proteinExistence type="inferred from homology"/>
<dbReference type="InterPro" id="IPR001245">
    <property type="entry name" value="Ser-Thr/Tyr_kinase_cat_dom"/>
</dbReference>
<evidence type="ECO:0000259" key="7">
    <source>
        <dbReference type="PROSITE" id="PS50011"/>
    </source>
</evidence>
<name>A0A9C6W936_DROAB</name>
<dbReference type="GO" id="GO:0006955">
    <property type="term" value="P:immune response"/>
    <property type="evidence" value="ECO:0007669"/>
    <property type="project" value="TreeGrafter"/>
</dbReference>
<evidence type="ECO:0000256" key="3">
    <source>
        <dbReference type="ARBA" id="ARBA00022679"/>
    </source>
</evidence>
<dbReference type="GO" id="GO:0043123">
    <property type="term" value="P:positive regulation of canonical NF-kappaB signal transduction"/>
    <property type="evidence" value="ECO:0007669"/>
    <property type="project" value="TreeGrafter"/>
</dbReference>
<dbReference type="SUPFAM" id="SSF56112">
    <property type="entry name" value="Protein kinase-like (PK-like)"/>
    <property type="match status" value="1"/>
</dbReference>
<keyword evidence="6" id="KW-0067">ATP-binding</keyword>
<accession>A0A9C6W936</accession>
<gene>
    <name evidence="9" type="primary">LOC127566186</name>
</gene>
<keyword evidence="4" id="KW-0547">Nucleotide-binding</keyword>
<dbReference type="PROSITE" id="PS50011">
    <property type="entry name" value="PROTEIN_KINASE_DOM"/>
    <property type="match status" value="1"/>
</dbReference>
<dbReference type="AlphaFoldDB" id="A0A9C6W936"/>
<dbReference type="GeneID" id="127566186"/>
<keyword evidence="3" id="KW-0808">Transferase</keyword>
<protein>
    <submittedName>
        <fullName evidence="9">Mitogen-activated protein kinase kinase kinase 7-like isoform X1</fullName>
    </submittedName>
</protein>
<dbReference type="OrthoDB" id="248923at2759"/>
<evidence type="ECO:0000313" key="8">
    <source>
        <dbReference type="Proteomes" id="UP000515160"/>
    </source>
</evidence>
<evidence type="ECO:0000256" key="2">
    <source>
        <dbReference type="ARBA" id="ARBA00022527"/>
    </source>
</evidence>
<dbReference type="GO" id="GO:0004709">
    <property type="term" value="F:MAP kinase kinase kinase activity"/>
    <property type="evidence" value="ECO:0007669"/>
    <property type="project" value="TreeGrafter"/>
</dbReference>
<dbReference type="Pfam" id="PF07714">
    <property type="entry name" value="PK_Tyr_Ser-Thr"/>
    <property type="match status" value="1"/>
</dbReference>
<evidence type="ECO:0000256" key="5">
    <source>
        <dbReference type="ARBA" id="ARBA00022777"/>
    </source>
</evidence>
<dbReference type="PANTHER" id="PTHR46716">
    <property type="entry name" value="MITOGEN-ACTIVATED PROTEIN KINASE KINASE KINASE 7"/>
    <property type="match status" value="1"/>
</dbReference>
<dbReference type="InterPro" id="IPR011009">
    <property type="entry name" value="Kinase-like_dom_sf"/>
</dbReference>
<keyword evidence="2" id="KW-0723">Serine/threonine-protein kinase</keyword>
<evidence type="ECO:0000256" key="1">
    <source>
        <dbReference type="ARBA" id="ARBA00006529"/>
    </source>
</evidence>
<dbReference type="Gene3D" id="1.10.510.10">
    <property type="entry name" value="Transferase(Phosphotransferase) domain 1"/>
    <property type="match status" value="1"/>
</dbReference>
<reference evidence="9" key="1">
    <citation type="submission" date="2025-08" db="UniProtKB">
        <authorList>
            <consortium name="RefSeq"/>
        </authorList>
    </citation>
    <scope>IDENTIFICATION</scope>
    <source>
        <strain evidence="9">15112-1751.03</strain>
        <tissue evidence="9">Whole Adult</tissue>
    </source>
</reference>
<comment type="similarity">
    <text evidence="1">Belongs to the protein kinase superfamily. STE Ser/Thr protein kinase family. MAP kinase kinase kinase subfamily.</text>
</comment>
<evidence type="ECO:0000256" key="4">
    <source>
        <dbReference type="ARBA" id="ARBA00022741"/>
    </source>
</evidence>
<organism evidence="8 9">
    <name type="scientific">Drosophila albomicans</name>
    <name type="common">Fruit fly</name>
    <dbReference type="NCBI Taxonomy" id="7291"/>
    <lineage>
        <taxon>Eukaryota</taxon>
        <taxon>Metazoa</taxon>
        <taxon>Ecdysozoa</taxon>
        <taxon>Arthropoda</taxon>
        <taxon>Hexapoda</taxon>
        <taxon>Insecta</taxon>
        <taxon>Pterygota</taxon>
        <taxon>Neoptera</taxon>
        <taxon>Endopterygota</taxon>
        <taxon>Diptera</taxon>
        <taxon>Brachycera</taxon>
        <taxon>Muscomorpha</taxon>
        <taxon>Ephydroidea</taxon>
        <taxon>Drosophilidae</taxon>
        <taxon>Drosophila</taxon>
    </lineage>
</organism>
<dbReference type="Proteomes" id="UP000515160">
    <property type="component" value="Chromosome 2R"/>
</dbReference>
<feature type="domain" description="Protein kinase" evidence="7">
    <location>
        <begin position="1"/>
        <end position="183"/>
    </location>
</feature>
<dbReference type="GO" id="GO:0005524">
    <property type="term" value="F:ATP binding"/>
    <property type="evidence" value="ECO:0007669"/>
    <property type="project" value="UniProtKB-KW"/>
</dbReference>
<dbReference type="InterPro" id="IPR000719">
    <property type="entry name" value="Prot_kinase_dom"/>
</dbReference>
<sequence>MVVEYAKCRTLYHLLHCRKYKRILFREKLSWMQQCAKGLEYLHGKNIIHRGLTTKSLLLFDNCRKLKVGDFGKVNEVEIIRTDFMCCYLAPEVCMGKKNLTETSDVFSFGIIFWEVIQREKPFCDRDLHDISEYIKRGIRPDIYNLINDDYSGIVPIMECCWRQSSTDRPTMSEVRRDLNYSIKRYDHQSNCCIS</sequence>
<dbReference type="GO" id="GO:0007254">
    <property type="term" value="P:JNK cascade"/>
    <property type="evidence" value="ECO:0007669"/>
    <property type="project" value="TreeGrafter"/>
</dbReference>
<dbReference type="RefSeq" id="XP_051863996.1">
    <property type="nucleotide sequence ID" value="XM_052008036.1"/>
</dbReference>
<keyword evidence="8" id="KW-1185">Reference proteome</keyword>
<evidence type="ECO:0000313" key="9">
    <source>
        <dbReference type="RefSeq" id="XP_051863996.1"/>
    </source>
</evidence>
<keyword evidence="5" id="KW-0418">Kinase</keyword>
<evidence type="ECO:0000256" key="6">
    <source>
        <dbReference type="ARBA" id="ARBA00022840"/>
    </source>
</evidence>
<dbReference type="PANTHER" id="PTHR46716:SF1">
    <property type="entry name" value="MITOGEN-ACTIVATED PROTEIN KINASE KINASE KINASE 7"/>
    <property type="match status" value="1"/>
</dbReference>